<evidence type="ECO:0000313" key="4">
    <source>
        <dbReference type="Proteomes" id="UP001596233"/>
    </source>
</evidence>
<dbReference type="InterPro" id="IPR025436">
    <property type="entry name" value="DUF4179"/>
</dbReference>
<keyword evidence="4" id="KW-1185">Reference proteome</keyword>
<dbReference type="EMBL" id="JBHSTE010000001">
    <property type="protein sequence ID" value="MFC6331483.1"/>
    <property type="molecule type" value="Genomic_DNA"/>
</dbReference>
<dbReference type="Pfam" id="PF13786">
    <property type="entry name" value="DUF4179"/>
    <property type="match status" value="1"/>
</dbReference>
<keyword evidence="1" id="KW-0812">Transmembrane</keyword>
<comment type="caution">
    <text evidence="3">The sequence shown here is derived from an EMBL/GenBank/DDBJ whole genome shotgun (WGS) entry which is preliminary data.</text>
</comment>
<evidence type="ECO:0000259" key="2">
    <source>
        <dbReference type="Pfam" id="PF13786"/>
    </source>
</evidence>
<sequence length="431" mass="48635">MDKIDQRLHEQREQLQALKTPEDMDMRLRNALDKLPSRTAKKRPALWKFAAAAIVLSLVVLSSNYNALAYYSKKLLGFDGLFNSTLQELNEQGMGQVINISTQLLDGTELTIDGIMADSNQLILYYTLSNEDGLGETSGSQFRPHNIKGFFTNSRMISGTAMLNEDATELKGMYTFQNVNPFAKTLTLNYWENAPNGQLVDRQLKFSYNPNKAMQSVLKQSIKETVAVDQGSITFNSIQATPTMTLVEGKMKVKNFDRMPIANNEILLIANGKPVEVIGSGYSTSLTGRTFELRYDALPQPLHSLELHVSKFVGYEEMNTAIPLTNLDDSPYSLGHDKKLWIDELKTTSEQLEITITTEEDVMLEGVYIQTKQDSIELNTTVNQRLEKELDGKLLKQRTIVFDTLDTPEYLHIKGMHLLKSYDVKVPIKVD</sequence>
<feature type="transmembrane region" description="Helical" evidence="1">
    <location>
        <begin position="45"/>
        <end position="65"/>
    </location>
</feature>
<dbReference type="RefSeq" id="WP_379230778.1">
    <property type="nucleotide sequence ID" value="NZ_JBHSTE010000001.1"/>
</dbReference>
<organism evidence="3 4">
    <name type="scientific">Paenibacillus septentrionalis</name>
    <dbReference type="NCBI Taxonomy" id="429342"/>
    <lineage>
        <taxon>Bacteria</taxon>
        <taxon>Bacillati</taxon>
        <taxon>Bacillota</taxon>
        <taxon>Bacilli</taxon>
        <taxon>Bacillales</taxon>
        <taxon>Paenibacillaceae</taxon>
        <taxon>Paenibacillus</taxon>
    </lineage>
</organism>
<dbReference type="Proteomes" id="UP001596233">
    <property type="component" value="Unassembled WGS sequence"/>
</dbReference>
<protein>
    <submittedName>
        <fullName evidence="3">DUF4179 domain-containing protein</fullName>
    </submittedName>
</protein>
<gene>
    <name evidence="3" type="ORF">ACFP56_02535</name>
</gene>
<keyword evidence="1" id="KW-0472">Membrane</keyword>
<feature type="domain" description="DUF4179" evidence="2">
    <location>
        <begin position="42"/>
        <end position="129"/>
    </location>
</feature>
<reference evidence="4" key="1">
    <citation type="journal article" date="2019" name="Int. J. Syst. Evol. Microbiol.">
        <title>The Global Catalogue of Microorganisms (GCM) 10K type strain sequencing project: providing services to taxonomists for standard genome sequencing and annotation.</title>
        <authorList>
            <consortium name="The Broad Institute Genomics Platform"/>
            <consortium name="The Broad Institute Genome Sequencing Center for Infectious Disease"/>
            <person name="Wu L."/>
            <person name="Ma J."/>
        </authorList>
    </citation>
    <scope>NUCLEOTIDE SEQUENCE [LARGE SCALE GENOMIC DNA]</scope>
    <source>
        <strain evidence="4">PCU 280</strain>
    </source>
</reference>
<keyword evidence="1" id="KW-1133">Transmembrane helix</keyword>
<evidence type="ECO:0000313" key="3">
    <source>
        <dbReference type="EMBL" id="MFC6331483.1"/>
    </source>
</evidence>
<proteinExistence type="predicted"/>
<evidence type="ECO:0000256" key="1">
    <source>
        <dbReference type="SAM" id="Phobius"/>
    </source>
</evidence>
<accession>A0ABW1UZA1</accession>
<name>A0ABW1UZA1_9BACL</name>